<dbReference type="PANTHER" id="PTHR37808">
    <property type="entry name" value="SPORE GERMINATION PROTEIN-LIKE PROTEIN YDZR-RELATED"/>
    <property type="match status" value="1"/>
</dbReference>
<sequence>MVPAIVGPIRIENLLDNGITSFGDVFAISPKSAFQSSGGSGAFNTGDYNWFMNQKSSTKLDDSDVFDQFDAFNG</sequence>
<dbReference type="InterPro" id="IPR019618">
    <property type="entry name" value="Spore_germination_GerPA"/>
</dbReference>
<gene>
    <name evidence="2" type="ORF">JOC74_001557</name>
</gene>
<evidence type="ECO:0000313" key="2">
    <source>
        <dbReference type="EMBL" id="MBP1081064.1"/>
    </source>
</evidence>
<evidence type="ECO:0000256" key="1">
    <source>
        <dbReference type="ARBA" id="ARBA00008103"/>
    </source>
</evidence>
<comment type="caution">
    <text evidence="2">The sequence shown here is derived from an EMBL/GenBank/DDBJ whole genome shotgun (WGS) entry which is preliminary data.</text>
</comment>
<dbReference type="EMBL" id="JAFDST010000002">
    <property type="protein sequence ID" value="MBP1081064.1"/>
    <property type="molecule type" value="Genomic_DNA"/>
</dbReference>
<reference evidence="2 3" key="1">
    <citation type="submission" date="2021-01" db="EMBL/GenBank/DDBJ databases">
        <title>Genomic Encyclopedia of Type Strains, Phase IV (KMG-IV): sequencing the most valuable type-strain genomes for metagenomic binning, comparative biology and taxonomic classification.</title>
        <authorList>
            <person name="Goeker M."/>
        </authorList>
    </citation>
    <scope>NUCLEOTIDE SEQUENCE [LARGE SCALE GENOMIC DNA]</scope>
    <source>
        <strain evidence="2 3">DSM 103394</strain>
    </source>
</reference>
<dbReference type="Pfam" id="PF10676">
    <property type="entry name" value="gerPA"/>
    <property type="match status" value="1"/>
</dbReference>
<dbReference type="Proteomes" id="UP000674416">
    <property type="component" value="Unassembled WGS sequence"/>
</dbReference>
<organism evidence="2 3">
    <name type="scientific">Bacillus capparidis</name>
    <dbReference type="NCBI Taxonomy" id="1840411"/>
    <lineage>
        <taxon>Bacteria</taxon>
        <taxon>Bacillati</taxon>
        <taxon>Bacillota</taxon>
        <taxon>Bacilli</taxon>
        <taxon>Bacillales</taxon>
        <taxon>Bacillaceae</taxon>
        <taxon>Bacillus</taxon>
    </lineage>
</organism>
<name>A0ABS4CU22_9BACI</name>
<evidence type="ECO:0000313" key="3">
    <source>
        <dbReference type="Proteomes" id="UP000674416"/>
    </source>
</evidence>
<comment type="similarity">
    <text evidence="1">Belongs to the GerPA/GerPF family.</text>
</comment>
<keyword evidence="3" id="KW-1185">Reference proteome</keyword>
<protein>
    <submittedName>
        <fullName evidence="2">Spore germination protein PF</fullName>
    </submittedName>
</protein>
<accession>A0ABS4CU22</accession>
<proteinExistence type="inferred from homology"/>
<dbReference type="PANTHER" id="PTHR37808:SF1">
    <property type="entry name" value="SPORE GERMINATION PROTEIN-LIKE PROTEIN YDZR"/>
    <property type="match status" value="1"/>
</dbReference>